<dbReference type="RefSeq" id="WP_154617155.1">
    <property type="nucleotide sequence ID" value="NZ_WLXI01000015.1"/>
</dbReference>
<name>A0A6L6G7D1_STRUB</name>
<evidence type="ECO:0000256" key="2">
    <source>
        <dbReference type="SAM" id="Coils"/>
    </source>
</evidence>
<dbReference type="AlphaFoldDB" id="A0A6L6G7D1"/>
<dbReference type="GO" id="GO:0006310">
    <property type="term" value="P:DNA recombination"/>
    <property type="evidence" value="ECO:0007669"/>
    <property type="project" value="InterPro"/>
</dbReference>
<evidence type="ECO:0000313" key="3">
    <source>
        <dbReference type="EMBL" id="MTD01118.1"/>
    </source>
</evidence>
<accession>A0A6L6G7D1</accession>
<evidence type="ECO:0000313" key="4">
    <source>
        <dbReference type="Proteomes" id="UP000483839"/>
    </source>
</evidence>
<gene>
    <name evidence="3" type="ORF">GKS16_02315</name>
</gene>
<feature type="coiled-coil region" evidence="2">
    <location>
        <begin position="189"/>
        <end position="283"/>
    </location>
</feature>
<organism evidence="3 4">
    <name type="scientific">Streptococcus uberis</name>
    <dbReference type="NCBI Taxonomy" id="1349"/>
    <lineage>
        <taxon>Bacteria</taxon>
        <taxon>Bacillati</taxon>
        <taxon>Bacillota</taxon>
        <taxon>Bacilli</taxon>
        <taxon>Lactobacillales</taxon>
        <taxon>Streptococcaceae</taxon>
        <taxon>Streptococcus</taxon>
    </lineage>
</organism>
<protein>
    <recommendedName>
        <fullName evidence="5">Plasmid recombination enzyme</fullName>
    </recommendedName>
</protein>
<keyword evidence="2" id="KW-0175">Coiled coil</keyword>
<dbReference type="CDD" id="cd17242">
    <property type="entry name" value="MobM_relaxase"/>
    <property type="match status" value="1"/>
</dbReference>
<evidence type="ECO:0008006" key="5">
    <source>
        <dbReference type="Google" id="ProtNLM"/>
    </source>
</evidence>
<sequence length="340" mass="40212">MSSTISYHIEKHKKTVVNALQKHDERKQGQKHKNKRIKDDLTQHNIFLKSDNRTYKKRIEDELERRYKARRAPRSDAVALVSQTIQIGGDLAEKSLNEQIEVLRACHDFISQKNGFDNVISSVIHIDETVPHLHISYVPLTDDGRLSAKERTSRKELQKMQNELLKFVQDRFSQHDFKRASEQDRGFSNGKTQADFERLQEEKRQAEEVIKNGLKQIKNEQKKIIELDRERAKKSQELSKKELNLTIKEKSVNQKEKIIDEKNEKLEKEKRAFEKLKEDVLMKFNQLIEFAKNDVFARRHLRFIVEKHEPITDEKIENFGYDLDKSLRDLNKTRAKEKAL</sequence>
<dbReference type="InterPro" id="IPR001668">
    <property type="entry name" value="Mob_Pre"/>
</dbReference>
<dbReference type="Pfam" id="PF01076">
    <property type="entry name" value="Mob_Pre"/>
    <property type="match status" value="1"/>
</dbReference>
<comment type="caution">
    <text evidence="3">The sequence shown here is derived from an EMBL/GenBank/DDBJ whole genome shotgun (WGS) entry which is preliminary data.</text>
</comment>
<dbReference type="EMBL" id="WLXI01000015">
    <property type="protein sequence ID" value="MTD01118.1"/>
    <property type="molecule type" value="Genomic_DNA"/>
</dbReference>
<dbReference type="Proteomes" id="UP000483839">
    <property type="component" value="Unassembled WGS sequence"/>
</dbReference>
<reference evidence="3 4" key="1">
    <citation type="submission" date="2019-11" db="EMBL/GenBank/DDBJ databases">
        <title>Streptococcus uberis isolated from clinical mastitis cases on a southeastern Queensland dairy.</title>
        <authorList>
            <person name="Workentine M.L."/>
            <person name="Price R."/>
            <person name="Olchowy T."/>
        </authorList>
    </citation>
    <scope>NUCLEOTIDE SEQUENCE [LARGE SCALE GENOMIC DNA]</scope>
    <source>
        <strain evidence="3 4">OLC4459-A17</strain>
    </source>
</reference>
<evidence type="ECO:0000256" key="1">
    <source>
        <dbReference type="ARBA" id="ARBA00010657"/>
    </source>
</evidence>
<proteinExistence type="inferred from homology"/>
<comment type="similarity">
    <text evidence="1">Belongs to the plasmid mobilization pre family.</text>
</comment>
<dbReference type="Gene3D" id="3.30.930.30">
    <property type="match status" value="1"/>
</dbReference>
<dbReference type="GO" id="GO:0003677">
    <property type="term" value="F:DNA binding"/>
    <property type="evidence" value="ECO:0007669"/>
    <property type="project" value="InterPro"/>
</dbReference>